<evidence type="ECO:0000256" key="1">
    <source>
        <dbReference type="SAM" id="MobiDB-lite"/>
    </source>
</evidence>
<dbReference type="EMBL" id="QCYY01000822">
    <property type="protein sequence ID" value="ROT82444.1"/>
    <property type="molecule type" value="Genomic_DNA"/>
</dbReference>
<gene>
    <name evidence="2" type="ORF">C7M84_024403</name>
</gene>
<organism evidence="2 3">
    <name type="scientific">Penaeus vannamei</name>
    <name type="common">Whiteleg shrimp</name>
    <name type="synonym">Litopenaeus vannamei</name>
    <dbReference type="NCBI Taxonomy" id="6689"/>
    <lineage>
        <taxon>Eukaryota</taxon>
        <taxon>Metazoa</taxon>
        <taxon>Ecdysozoa</taxon>
        <taxon>Arthropoda</taxon>
        <taxon>Crustacea</taxon>
        <taxon>Multicrustacea</taxon>
        <taxon>Malacostraca</taxon>
        <taxon>Eumalacostraca</taxon>
        <taxon>Eucarida</taxon>
        <taxon>Decapoda</taxon>
        <taxon>Dendrobranchiata</taxon>
        <taxon>Penaeoidea</taxon>
        <taxon>Penaeidae</taxon>
        <taxon>Penaeus</taxon>
    </lineage>
</organism>
<evidence type="ECO:0000313" key="3">
    <source>
        <dbReference type="Proteomes" id="UP000283509"/>
    </source>
</evidence>
<sequence length="470" mass="51366">MAIFECDRAGLLHRRSVAILSRTQAIDEMFVRRVRRLLDVAEVGHGALSTISHDTCRKTGQHNWHVDEELFGLLPGVDEGQVRRRVSDGVQDYDITQLEIIGDGIEDESFRGSLKDKRPAPSLLSSPYCKQVDSSVSCDFKDTEEPVFLDELPTPRTSKVFLHNAGSVTVAAKVCIHLAFFSVSSITFAKNSECPADAKTSLRLVDSGANLVPPQVIRLDMEDSSATVLDTEAEMESLNLQRSSLGVLHAPKPFRANTIIKLEHSTISSLDGLVLEGSQLLMINTTVDTIRKHAIQLRDSSGSIWVSSFRQTYDQALLLGAKSTLTLKGVDGKITLAGSEEASSLRHIPTTTAPPPTTSPPSREPLPPGVPPKNRAKDLPAPCPRGSSIFWLLPTGVALVEAMIIMINCTNWFPALKSGRFRRGVEEGGRRTNTLEGVATSFNPIPAFYYSNEPAGFPSTTMRNRHDKVA</sequence>
<dbReference type="OrthoDB" id="6728016at2759"/>
<protein>
    <submittedName>
        <fullName evidence="2">Uncharacterized protein</fullName>
    </submittedName>
</protein>
<reference evidence="2 3" key="2">
    <citation type="submission" date="2019-01" db="EMBL/GenBank/DDBJ databases">
        <title>The decoding of complex shrimp genome reveals the adaptation for benthos swimmer, frequently molting mechanism and breeding impact on genome.</title>
        <authorList>
            <person name="Sun Y."/>
            <person name="Gao Y."/>
            <person name="Yu Y."/>
        </authorList>
    </citation>
    <scope>NUCLEOTIDE SEQUENCE [LARGE SCALE GENOMIC DNA]</scope>
    <source>
        <tissue evidence="2">Muscle</tissue>
    </source>
</reference>
<comment type="caution">
    <text evidence="2">The sequence shown here is derived from an EMBL/GenBank/DDBJ whole genome shotgun (WGS) entry which is preliminary data.</text>
</comment>
<dbReference type="Proteomes" id="UP000283509">
    <property type="component" value="Unassembled WGS sequence"/>
</dbReference>
<dbReference type="AlphaFoldDB" id="A0A423U164"/>
<name>A0A423U164_PENVA</name>
<keyword evidence="3" id="KW-1185">Reference proteome</keyword>
<proteinExistence type="predicted"/>
<feature type="region of interest" description="Disordered" evidence="1">
    <location>
        <begin position="341"/>
        <end position="379"/>
    </location>
</feature>
<evidence type="ECO:0000313" key="2">
    <source>
        <dbReference type="EMBL" id="ROT82444.1"/>
    </source>
</evidence>
<accession>A0A423U164</accession>
<reference evidence="2 3" key="1">
    <citation type="submission" date="2018-04" db="EMBL/GenBank/DDBJ databases">
        <authorList>
            <person name="Zhang X."/>
            <person name="Yuan J."/>
            <person name="Li F."/>
            <person name="Xiang J."/>
        </authorList>
    </citation>
    <scope>NUCLEOTIDE SEQUENCE [LARGE SCALE GENOMIC DNA]</scope>
    <source>
        <tissue evidence="2">Muscle</tissue>
    </source>
</reference>
<feature type="compositionally biased region" description="Pro residues" evidence="1">
    <location>
        <begin position="352"/>
        <end position="371"/>
    </location>
</feature>